<name>A0A543I6S1_9MICO</name>
<dbReference type="AlphaFoldDB" id="A0A543I6S1"/>
<dbReference type="RefSeq" id="WP_141916441.1">
    <property type="nucleotide sequence ID" value="NZ_BAAAYS010000010.1"/>
</dbReference>
<protein>
    <submittedName>
        <fullName evidence="4">DNA-binding PucR family transcriptional regulator</fullName>
    </submittedName>
</protein>
<dbReference type="InterPro" id="IPR025736">
    <property type="entry name" value="PucR_C-HTH_dom"/>
</dbReference>
<dbReference type="OrthoDB" id="3505602at2"/>
<evidence type="ECO:0000259" key="3">
    <source>
        <dbReference type="Pfam" id="PF17853"/>
    </source>
</evidence>
<feature type="domain" description="CdaR GGDEF-like" evidence="3">
    <location>
        <begin position="174"/>
        <end position="288"/>
    </location>
</feature>
<dbReference type="Pfam" id="PF13556">
    <property type="entry name" value="HTH_30"/>
    <property type="match status" value="1"/>
</dbReference>
<dbReference type="EMBL" id="VFPN01000001">
    <property type="protein sequence ID" value="TQM66267.1"/>
    <property type="molecule type" value="Genomic_DNA"/>
</dbReference>
<dbReference type="PANTHER" id="PTHR33744:SF17">
    <property type="entry name" value="CONSERVED PROTEIN"/>
    <property type="match status" value="1"/>
</dbReference>
<accession>A0A543I6S1</accession>
<dbReference type="InterPro" id="IPR051448">
    <property type="entry name" value="CdaR-like_regulators"/>
</dbReference>
<dbReference type="PANTHER" id="PTHR33744">
    <property type="entry name" value="CARBOHYDRATE DIACID REGULATOR"/>
    <property type="match status" value="1"/>
</dbReference>
<keyword evidence="4" id="KW-0238">DNA-binding</keyword>
<comment type="caution">
    <text evidence="4">The sequence shown here is derived from an EMBL/GenBank/DDBJ whole genome shotgun (WGS) entry which is preliminary data.</text>
</comment>
<comment type="similarity">
    <text evidence="1">Belongs to the CdaR family.</text>
</comment>
<gene>
    <name evidence="4" type="ORF">FB466_1104</name>
</gene>
<evidence type="ECO:0000313" key="5">
    <source>
        <dbReference type="Proteomes" id="UP000318331"/>
    </source>
</evidence>
<keyword evidence="5" id="KW-1185">Reference proteome</keyword>
<evidence type="ECO:0000256" key="1">
    <source>
        <dbReference type="ARBA" id="ARBA00006754"/>
    </source>
</evidence>
<organism evidence="4 5">
    <name type="scientific">Klugiella xanthotipulae</name>
    <dbReference type="NCBI Taxonomy" id="244735"/>
    <lineage>
        <taxon>Bacteria</taxon>
        <taxon>Bacillati</taxon>
        <taxon>Actinomycetota</taxon>
        <taxon>Actinomycetes</taxon>
        <taxon>Micrococcales</taxon>
        <taxon>Microbacteriaceae</taxon>
        <taxon>Klugiella</taxon>
    </lineage>
</organism>
<dbReference type="Pfam" id="PF17853">
    <property type="entry name" value="GGDEF_2"/>
    <property type="match status" value="1"/>
</dbReference>
<dbReference type="Gene3D" id="1.10.10.2840">
    <property type="entry name" value="PucR C-terminal helix-turn-helix domain"/>
    <property type="match status" value="1"/>
</dbReference>
<proteinExistence type="inferred from homology"/>
<dbReference type="InterPro" id="IPR042070">
    <property type="entry name" value="PucR_C-HTH_sf"/>
</dbReference>
<feature type="domain" description="PucR C-terminal helix-turn-helix" evidence="2">
    <location>
        <begin position="340"/>
        <end position="397"/>
    </location>
</feature>
<evidence type="ECO:0000313" key="4">
    <source>
        <dbReference type="EMBL" id="TQM66267.1"/>
    </source>
</evidence>
<reference evidence="4 5" key="1">
    <citation type="submission" date="2019-06" db="EMBL/GenBank/DDBJ databases">
        <title>Sequencing the genomes of 1000 actinobacteria strains.</title>
        <authorList>
            <person name="Klenk H.-P."/>
        </authorList>
    </citation>
    <scope>NUCLEOTIDE SEQUENCE [LARGE SCALE GENOMIC DNA]</scope>
    <source>
        <strain evidence="4 5">DSM 18031</strain>
    </source>
</reference>
<dbReference type="InterPro" id="IPR041522">
    <property type="entry name" value="CdaR_GGDEF"/>
</dbReference>
<dbReference type="Proteomes" id="UP000318331">
    <property type="component" value="Unassembled WGS sequence"/>
</dbReference>
<dbReference type="GO" id="GO:0003677">
    <property type="term" value="F:DNA binding"/>
    <property type="evidence" value="ECO:0007669"/>
    <property type="project" value="UniProtKB-KW"/>
</dbReference>
<sequence length="421" mass="46160">MSIQQTVNYIAQVLGRPALIEDRKQRVVAYSPQSNFIDEVRRKTILEHHAGPDVSSWLLGLGVNQARESFHLPQNAELNMLPRLCVPIWKSNLPLGYLWFIEAPDRMDALDVERAHGLGDRLAEEWYRWRMQQNTAASRNSVSVRNLLLGSGETVARAAEDVTEDGLFAAGAAVRALVIRPVMTAGGPHASELRERLDKTVRAATRTCGQINVLSLVRPDHAVLLVPTSDTPGRFPDAEDTAQRLLAAANDILATLPGVDRVIVGIGEGHDRLDRAQESYTNACRATQIAVAFDVPDRIVHWGRLGVYRSVYSIAAHGVQASDVQAGLAALLSEKDGRTLLKTAECYLNLGCRVQDAAAQLNLHRTSLYYRLERIERIVGVDLQDGVQRLGLHLAIMLTRIGTDQFADAAVYSTDVASGAA</sequence>
<evidence type="ECO:0000259" key="2">
    <source>
        <dbReference type="Pfam" id="PF13556"/>
    </source>
</evidence>